<dbReference type="PANTHER" id="PTHR23339">
    <property type="entry name" value="TYROSINE SPECIFIC PROTEIN PHOSPHATASE AND DUAL SPECIFICITY PROTEIN PHOSPHATASE"/>
    <property type="match status" value="1"/>
</dbReference>
<dbReference type="SUPFAM" id="SSF52799">
    <property type="entry name" value="(Phosphotyrosine protein) phosphatases II"/>
    <property type="match status" value="2"/>
</dbReference>
<feature type="compositionally biased region" description="Basic residues" evidence="7">
    <location>
        <begin position="530"/>
        <end position="539"/>
    </location>
</feature>
<feature type="compositionally biased region" description="Basic and acidic residues" evidence="7">
    <location>
        <begin position="376"/>
        <end position="393"/>
    </location>
</feature>
<dbReference type="CDD" id="cd17657">
    <property type="entry name" value="CDC14_N"/>
    <property type="match status" value="1"/>
</dbReference>
<evidence type="ECO:0000256" key="2">
    <source>
        <dbReference type="ARBA" id="ARBA00013064"/>
    </source>
</evidence>
<dbReference type="Pfam" id="PF14671">
    <property type="entry name" value="DSPn"/>
    <property type="match status" value="1"/>
</dbReference>
<dbReference type="Gene3D" id="3.90.190.10">
    <property type="entry name" value="Protein tyrosine phosphatase superfamily"/>
    <property type="match status" value="2"/>
</dbReference>
<evidence type="ECO:0000256" key="4">
    <source>
        <dbReference type="ARBA" id="ARBA00022801"/>
    </source>
</evidence>
<comment type="caution">
    <text evidence="10">The sequence shown here is derived from an EMBL/GenBank/DDBJ whole genome shotgun (WGS) entry which is preliminary data.</text>
</comment>
<gene>
    <name evidence="10" type="ORF">M9Y10_025701</name>
</gene>
<evidence type="ECO:0000259" key="8">
    <source>
        <dbReference type="PROSITE" id="PS50054"/>
    </source>
</evidence>
<dbReference type="PROSITE" id="PS00383">
    <property type="entry name" value="TYR_PHOSPHATASE_1"/>
    <property type="match status" value="1"/>
</dbReference>
<evidence type="ECO:0000256" key="3">
    <source>
        <dbReference type="ARBA" id="ARBA00022618"/>
    </source>
</evidence>
<dbReference type="InterPro" id="IPR050561">
    <property type="entry name" value="PTP"/>
</dbReference>
<feature type="region of interest" description="Disordered" evidence="7">
    <location>
        <begin position="526"/>
        <end position="545"/>
    </location>
</feature>
<evidence type="ECO:0000256" key="7">
    <source>
        <dbReference type="SAM" id="MobiDB-lite"/>
    </source>
</evidence>
<sequence>MKRTTGMSLGTAQSSTSNEPLISPITVVPNKLIFSIFNEPPKKNKNEKQYYYSTENDPEYQYQPFYADFGPLSLLQVHKFLIQTKELLSALQTKTDENVNSQSNNKTLCYYCTCNPISVTNSVFLISSFNMLYNQLTPQEALEPFVKEKFIVKQMRPYRDASSLQSLYDLTVLSCLKGLHRAVYDPKTHWYDSETFDPEVWGRYEQVENGDMNWVIPGKLMAFASPYSTNILQGGWRVCTPKDLLSVFKKFGITRIVRLNNRLYDENIFLKAGFNFTELFFEDGTIPPEAILNKFLDIMDTIDVVALHCKAGLGRTGTLAACYMMKNYNFTADEAMGWIRICRPGSIIGPQQRYLLWYEAQLRKLAAEKEAAESAQELEDKNKERKKLVESSPKKTITPRSPTNQKTTISTTPRSPNSKLNSTSKPSVNSPKKTNSSTKLSSNSTKKSSDHMASPSKHLRTSLEQAAAKKSRKSSLKGTNDPLSQTFSESMFNDPKSLTGATNQNTASQIAQDDSYISMSVQMQIEAKKAQPRKRKRAQSKKESE</sequence>
<keyword evidence="6" id="KW-0131">Cell cycle</keyword>
<dbReference type="InterPro" id="IPR000387">
    <property type="entry name" value="Tyr_Pase_dom"/>
</dbReference>
<dbReference type="Proteomes" id="UP001470230">
    <property type="component" value="Unassembled WGS sequence"/>
</dbReference>
<evidence type="ECO:0000256" key="6">
    <source>
        <dbReference type="ARBA" id="ARBA00023306"/>
    </source>
</evidence>
<feature type="region of interest" description="Disordered" evidence="7">
    <location>
        <begin position="376"/>
        <end position="507"/>
    </location>
</feature>
<evidence type="ECO:0000256" key="5">
    <source>
        <dbReference type="ARBA" id="ARBA00022912"/>
    </source>
</evidence>
<dbReference type="InterPro" id="IPR029021">
    <property type="entry name" value="Prot-tyrosine_phosphatase-like"/>
</dbReference>
<dbReference type="InterPro" id="IPR016130">
    <property type="entry name" value="Tyr_Pase_AS"/>
</dbReference>
<proteinExistence type="inferred from homology"/>
<dbReference type="InterPro" id="IPR044506">
    <property type="entry name" value="CDC14_C"/>
</dbReference>
<protein>
    <recommendedName>
        <fullName evidence="2">protein-tyrosine-phosphatase</fullName>
        <ecNumber evidence="2">3.1.3.48</ecNumber>
    </recommendedName>
</protein>
<keyword evidence="3" id="KW-0132">Cell division</keyword>
<keyword evidence="11" id="KW-1185">Reference proteome</keyword>
<feature type="compositionally biased region" description="Polar residues" evidence="7">
    <location>
        <begin position="394"/>
        <end position="420"/>
    </location>
</feature>
<dbReference type="PROSITE" id="PS50056">
    <property type="entry name" value="TYR_PHOSPHATASE_2"/>
    <property type="match status" value="1"/>
</dbReference>
<keyword evidence="5" id="KW-0904">Protein phosphatase</keyword>
<feature type="compositionally biased region" description="Polar residues" evidence="7">
    <location>
        <begin position="476"/>
        <end position="491"/>
    </location>
</feature>
<dbReference type="Pfam" id="PF00782">
    <property type="entry name" value="DSPc"/>
    <property type="match status" value="1"/>
</dbReference>
<accession>A0ABR2H9E5</accession>
<dbReference type="CDD" id="cd14499">
    <property type="entry name" value="CDC14_C"/>
    <property type="match status" value="1"/>
</dbReference>
<evidence type="ECO:0000313" key="10">
    <source>
        <dbReference type="EMBL" id="KAK8842835.1"/>
    </source>
</evidence>
<feature type="compositionally biased region" description="Low complexity" evidence="7">
    <location>
        <begin position="421"/>
        <end position="446"/>
    </location>
</feature>
<comment type="similarity">
    <text evidence="1">Belongs to the protein-tyrosine phosphatase family. Non-receptor class CDC14 subfamily.</text>
</comment>
<keyword evidence="4" id="KW-0378">Hydrolase</keyword>
<reference evidence="10 11" key="1">
    <citation type="submission" date="2024-04" db="EMBL/GenBank/DDBJ databases">
        <title>Tritrichomonas musculus Genome.</title>
        <authorList>
            <person name="Alves-Ferreira E."/>
            <person name="Grigg M."/>
            <person name="Lorenzi H."/>
            <person name="Galac M."/>
        </authorList>
    </citation>
    <scope>NUCLEOTIDE SEQUENCE [LARGE SCALE GENOMIC DNA]</scope>
    <source>
        <strain evidence="10 11">EAF2021</strain>
    </source>
</reference>
<evidence type="ECO:0000256" key="1">
    <source>
        <dbReference type="ARBA" id="ARBA00007315"/>
    </source>
</evidence>
<dbReference type="SMART" id="SM00195">
    <property type="entry name" value="DSPc"/>
    <property type="match status" value="1"/>
</dbReference>
<dbReference type="PROSITE" id="PS50054">
    <property type="entry name" value="TYR_PHOSPHATASE_DUAL"/>
    <property type="match status" value="1"/>
</dbReference>
<feature type="domain" description="Tyrosine specific protein phosphatases" evidence="9">
    <location>
        <begin position="305"/>
        <end position="354"/>
    </location>
</feature>
<evidence type="ECO:0000313" key="11">
    <source>
        <dbReference type="Proteomes" id="UP001470230"/>
    </source>
</evidence>
<feature type="domain" description="Tyrosine-protein phosphatase" evidence="8">
    <location>
        <begin position="223"/>
        <end position="371"/>
    </location>
</feature>
<dbReference type="EMBL" id="JAPFFF010000037">
    <property type="protein sequence ID" value="KAK8842835.1"/>
    <property type="molecule type" value="Genomic_DNA"/>
</dbReference>
<dbReference type="InterPro" id="IPR029260">
    <property type="entry name" value="DSPn"/>
</dbReference>
<organism evidence="10 11">
    <name type="scientific">Tritrichomonas musculus</name>
    <dbReference type="NCBI Taxonomy" id="1915356"/>
    <lineage>
        <taxon>Eukaryota</taxon>
        <taxon>Metamonada</taxon>
        <taxon>Parabasalia</taxon>
        <taxon>Tritrichomonadida</taxon>
        <taxon>Tritrichomonadidae</taxon>
        <taxon>Tritrichomonas</taxon>
    </lineage>
</organism>
<dbReference type="EC" id="3.1.3.48" evidence="2"/>
<dbReference type="InterPro" id="IPR020422">
    <property type="entry name" value="TYR_PHOSPHATASE_DUAL_dom"/>
</dbReference>
<evidence type="ECO:0000259" key="9">
    <source>
        <dbReference type="PROSITE" id="PS50056"/>
    </source>
</evidence>
<dbReference type="InterPro" id="IPR000340">
    <property type="entry name" value="Dual-sp_phosphatase_cat-dom"/>
</dbReference>
<name>A0ABR2H9E5_9EUKA</name>